<dbReference type="AlphaFoldDB" id="A0A1P8UBZ9"/>
<dbReference type="STRING" id="36805.BOH66_16125"/>
<dbReference type="KEGG" id="maur:BOH66_16125"/>
<dbReference type="OrthoDB" id="5079986at2"/>
<gene>
    <name evidence="1" type="ORF">BOH66_16125</name>
</gene>
<evidence type="ECO:0000313" key="2">
    <source>
        <dbReference type="Proteomes" id="UP000187185"/>
    </source>
</evidence>
<name>A0A1P8UBZ9_9MICO</name>
<dbReference type="SUPFAM" id="SSF46689">
    <property type="entry name" value="Homeodomain-like"/>
    <property type="match status" value="1"/>
</dbReference>
<dbReference type="RefSeq" id="WP_076691949.1">
    <property type="nucleotide sequence ID" value="NZ_CP018762.1"/>
</dbReference>
<evidence type="ECO:0000313" key="1">
    <source>
        <dbReference type="EMBL" id="APZ35585.1"/>
    </source>
</evidence>
<dbReference type="Proteomes" id="UP000187185">
    <property type="component" value="Chromosome"/>
</dbReference>
<dbReference type="InterPro" id="IPR009057">
    <property type="entry name" value="Homeodomain-like_sf"/>
</dbReference>
<dbReference type="EMBL" id="CP018762">
    <property type="protein sequence ID" value="APZ35585.1"/>
    <property type="molecule type" value="Genomic_DNA"/>
</dbReference>
<organism evidence="1 2">
    <name type="scientific">Microbacterium aurum</name>
    <dbReference type="NCBI Taxonomy" id="36805"/>
    <lineage>
        <taxon>Bacteria</taxon>
        <taxon>Bacillati</taxon>
        <taxon>Actinomycetota</taxon>
        <taxon>Actinomycetes</taxon>
        <taxon>Micrococcales</taxon>
        <taxon>Microbacteriaceae</taxon>
        <taxon>Microbacterium</taxon>
    </lineage>
</organism>
<dbReference type="Gene3D" id="1.10.10.60">
    <property type="entry name" value="Homeodomain-like"/>
    <property type="match status" value="2"/>
</dbReference>
<accession>A0A1P8UBZ9</accession>
<protein>
    <submittedName>
        <fullName evidence="1">Uncharacterized protein</fullName>
    </submittedName>
</protein>
<reference evidence="1 2" key="1">
    <citation type="submission" date="2016-12" db="EMBL/GenBank/DDBJ databases">
        <title>Complete genome sequence of Microbacterium aurum KACC 15219.</title>
        <authorList>
            <person name="Jung Y."/>
            <person name="Shin J.-H."/>
            <person name="Lee Y.-J."/>
            <person name="Yi H."/>
            <person name="Bahn Y.-S."/>
            <person name="Kim J.F."/>
            <person name="Lee D.-W."/>
        </authorList>
    </citation>
    <scope>NUCLEOTIDE SEQUENCE [LARGE SCALE GENOMIC DNA]</scope>
    <source>
        <strain evidence="1 2">KACC 15219</strain>
    </source>
</reference>
<proteinExistence type="predicted"/>
<sequence>MADYQSGMKSTAIARKYEINEWTVHHRLKRAGIRKRPQSMSEQQIELAQALRADGWTYDQIAERVEFSATTVRNMLGRST</sequence>
<keyword evidence="2" id="KW-1185">Reference proteome</keyword>